<reference evidence="2" key="1">
    <citation type="journal article" date="2018" name="Nat. Plants">
        <title>Whole-genome landscape of Medicago truncatula symbiotic genes.</title>
        <authorList>
            <person name="Pecrix Y."/>
            <person name="Staton S.E."/>
            <person name="Sallet E."/>
            <person name="Lelandais-Briere C."/>
            <person name="Moreau S."/>
            <person name="Carrere S."/>
            <person name="Blein T."/>
            <person name="Jardinaud M.F."/>
            <person name="Latrasse D."/>
            <person name="Zouine M."/>
            <person name="Zahm M."/>
            <person name="Kreplak J."/>
            <person name="Mayjonade B."/>
            <person name="Satge C."/>
            <person name="Perez M."/>
            <person name="Cauet S."/>
            <person name="Marande W."/>
            <person name="Chantry-Darmon C."/>
            <person name="Lopez-Roques C."/>
            <person name="Bouchez O."/>
            <person name="Berard A."/>
            <person name="Debelle F."/>
            <person name="Munos S."/>
            <person name="Bendahmane A."/>
            <person name="Berges H."/>
            <person name="Niebel A."/>
            <person name="Buitink J."/>
            <person name="Frugier F."/>
            <person name="Benhamed M."/>
            <person name="Crespi M."/>
            <person name="Gouzy J."/>
            <person name="Gamas P."/>
        </authorList>
    </citation>
    <scope>NUCLEOTIDE SEQUENCE [LARGE SCALE GENOMIC DNA]</scope>
    <source>
        <strain evidence="2">cv. Jemalong A17</strain>
    </source>
</reference>
<gene>
    <name evidence="1" type="ORF">MtrunA17_Chr2g0310501</name>
</gene>
<comment type="caution">
    <text evidence="1">The sequence shown here is derived from an EMBL/GenBank/DDBJ whole genome shotgun (WGS) entry which is preliminary data.</text>
</comment>
<name>A0A396JH81_MEDTR</name>
<sequence length="269" mass="30234">MDSFGIMKRDARDFHHVYVRRRRVVRDLDLNIPFGSESSMLETDVSLEIGDDGFCHNFISFYITVLRFPNITASFSYSPSNLSSTVIPRQKRSTLNHQPLRNLRLPNPQPLQVCDCFHMINASITNNHHSHPFAALSMGTIAQTTSPTSTDRHQSPAAAFAAGNKWHCPTYLKIDDDELSMPIKYLKKLKSKKGITSAAPEIGTNSNVQAKLAVIDNQTYYIMSLMPLSGLNGELRRHPSAYCLSMGIMVKLMVIKTKFSDYFCKVSAL</sequence>
<protein>
    <submittedName>
        <fullName evidence="1">Uncharacterized protein</fullName>
    </submittedName>
</protein>
<organism evidence="1 2">
    <name type="scientific">Medicago truncatula</name>
    <name type="common">Barrel medic</name>
    <name type="synonym">Medicago tribuloides</name>
    <dbReference type="NCBI Taxonomy" id="3880"/>
    <lineage>
        <taxon>Eukaryota</taxon>
        <taxon>Viridiplantae</taxon>
        <taxon>Streptophyta</taxon>
        <taxon>Embryophyta</taxon>
        <taxon>Tracheophyta</taxon>
        <taxon>Spermatophyta</taxon>
        <taxon>Magnoliopsida</taxon>
        <taxon>eudicotyledons</taxon>
        <taxon>Gunneridae</taxon>
        <taxon>Pentapetalae</taxon>
        <taxon>rosids</taxon>
        <taxon>fabids</taxon>
        <taxon>Fabales</taxon>
        <taxon>Fabaceae</taxon>
        <taxon>Papilionoideae</taxon>
        <taxon>50 kb inversion clade</taxon>
        <taxon>NPAAA clade</taxon>
        <taxon>Hologalegina</taxon>
        <taxon>IRL clade</taxon>
        <taxon>Trifolieae</taxon>
        <taxon>Medicago</taxon>
    </lineage>
</organism>
<dbReference type="AlphaFoldDB" id="A0A396JH81"/>
<dbReference type="Gramene" id="rna10521">
    <property type="protein sequence ID" value="RHN74447.1"/>
    <property type="gene ID" value="gene10521"/>
</dbReference>
<dbReference type="Proteomes" id="UP000265566">
    <property type="component" value="Chromosome 2"/>
</dbReference>
<evidence type="ECO:0000313" key="2">
    <source>
        <dbReference type="Proteomes" id="UP000265566"/>
    </source>
</evidence>
<dbReference type="EMBL" id="PSQE01000002">
    <property type="protein sequence ID" value="RHN74447.1"/>
    <property type="molecule type" value="Genomic_DNA"/>
</dbReference>
<accession>A0A396JH81</accession>
<proteinExistence type="predicted"/>
<evidence type="ECO:0000313" key="1">
    <source>
        <dbReference type="EMBL" id="RHN74447.1"/>
    </source>
</evidence>